<evidence type="ECO:0000313" key="1">
    <source>
        <dbReference type="EMBL" id="AXN53754.1"/>
    </source>
</evidence>
<organism evidence="1 2">
    <name type="scientific">Sphingomonas phage Scott</name>
    <dbReference type="NCBI Taxonomy" id="2282912"/>
    <lineage>
        <taxon>Viruses</taxon>
        <taxon>Duplodnaviria</taxon>
        <taxon>Heunggongvirae</taxon>
        <taxon>Uroviricota</taxon>
        <taxon>Caudoviricetes</taxon>
        <taxon>Autographivirales</taxon>
        <taxon>Autonotataviridae</taxon>
        <taxon>Scottvirus</taxon>
        <taxon>Scottvirus scott</taxon>
    </lineage>
</organism>
<dbReference type="Proteomes" id="UP000260554">
    <property type="component" value="Segment"/>
</dbReference>
<sequence>MQPRQHTHILIGCCEGCVTGLCWITLSEVSTCSEAVIGLSGSPDFGAESVSRIVEKQFSQIRIVLGTPTAIALALIRLNCCSKVSLAFVASAGCIVDDCIGRSCEGHELLDQVEGVTPRSSRLALVIAACIVGEVVAIHMHGQTRHLRPRLYLGRVIGGSLCYRRSKGVHTRLLSVDRS</sequence>
<protein>
    <submittedName>
        <fullName evidence="1">Portal protein</fullName>
    </submittedName>
</protein>
<name>A0A346FDE0_9CAUD</name>
<dbReference type="EMBL" id="MH684921">
    <property type="protein sequence ID" value="AXN53754.1"/>
    <property type="molecule type" value="Genomic_DNA"/>
</dbReference>
<proteinExistence type="predicted"/>
<reference evidence="1 2" key="1">
    <citation type="submission" date="2018-07" db="EMBL/GenBank/DDBJ databases">
        <title>Relating species composition and interactions to biofilm formation in a model drinking water community.</title>
        <authorList>
            <person name="Thompson A."/>
            <person name="English E.L."/>
            <person name="Willsey G."/>
            <person name="Nock A.M."/>
            <person name="Eckstrom K."/>
            <person name="Tighe S.W."/>
            <person name="Bavelock M."/>
            <person name="Cairns B."/>
            <person name="Foote A."/>
            <person name="Schulman H."/>
            <person name="Gupta S."/>
            <person name="Kadouri D."/>
            <person name="Wargo M.J."/>
        </authorList>
    </citation>
    <scope>NUCLEOTIDE SEQUENCE [LARGE SCALE GENOMIC DNA]</scope>
    <source>
        <strain evidence="1">SPS</strain>
    </source>
</reference>
<gene>
    <name evidence="1" type="ORF">SPS_43</name>
</gene>
<keyword evidence="2" id="KW-1185">Reference proteome</keyword>
<accession>A0A346FDE0</accession>
<evidence type="ECO:0000313" key="2">
    <source>
        <dbReference type="Proteomes" id="UP000260554"/>
    </source>
</evidence>